<dbReference type="InterPro" id="IPR004843">
    <property type="entry name" value="Calcineurin-like_PHP"/>
</dbReference>
<protein>
    <recommendedName>
        <fullName evidence="1">Calcineurin-like phosphoesterase domain-containing protein</fullName>
    </recommendedName>
</protein>
<dbReference type="Pfam" id="PF00149">
    <property type="entry name" value="Metallophos"/>
    <property type="match status" value="1"/>
</dbReference>
<accession>A0A6C0CXE4</accession>
<dbReference type="PANTHER" id="PTHR37844">
    <property type="entry name" value="SER/THR PROTEIN PHOSPHATASE SUPERFAMILY (AFU_ORTHOLOGUE AFUA_1G14840)"/>
    <property type="match status" value="1"/>
</dbReference>
<evidence type="ECO:0000313" key="2">
    <source>
        <dbReference type="EMBL" id="QHT09506.1"/>
    </source>
</evidence>
<organism evidence="2">
    <name type="scientific">viral metagenome</name>
    <dbReference type="NCBI Taxonomy" id="1070528"/>
    <lineage>
        <taxon>unclassified sequences</taxon>
        <taxon>metagenomes</taxon>
        <taxon>organismal metagenomes</taxon>
    </lineage>
</organism>
<feature type="domain" description="Calcineurin-like phosphoesterase" evidence="1">
    <location>
        <begin position="6"/>
        <end position="220"/>
    </location>
</feature>
<dbReference type="EMBL" id="MN739512">
    <property type="protein sequence ID" value="QHT09506.1"/>
    <property type="molecule type" value="Genomic_DNA"/>
</dbReference>
<reference evidence="2" key="1">
    <citation type="journal article" date="2020" name="Nature">
        <title>Giant virus diversity and host interactions through global metagenomics.</title>
        <authorList>
            <person name="Schulz F."/>
            <person name="Roux S."/>
            <person name="Paez-Espino D."/>
            <person name="Jungbluth S."/>
            <person name="Walsh D.A."/>
            <person name="Denef V.J."/>
            <person name="McMahon K.D."/>
            <person name="Konstantinidis K.T."/>
            <person name="Eloe-Fadrosh E.A."/>
            <person name="Kyrpides N.C."/>
            <person name="Woyke T."/>
        </authorList>
    </citation>
    <scope>NUCLEOTIDE SEQUENCE</scope>
    <source>
        <strain evidence="2">GVMAG-M-3300023174-102</strain>
    </source>
</reference>
<dbReference type="Gene3D" id="3.60.21.10">
    <property type="match status" value="1"/>
</dbReference>
<dbReference type="InterPro" id="IPR029052">
    <property type="entry name" value="Metallo-depent_PP-like"/>
</dbReference>
<name>A0A6C0CXE4_9ZZZZ</name>
<dbReference type="SUPFAM" id="SSF56300">
    <property type="entry name" value="Metallo-dependent phosphatases"/>
    <property type="match status" value="1"/>
</dbReference>
<sequence length="260" mass="30703">MHNFQIVSDIHIEELYPHIPDWTMYITKSAENLILAGDIGHVELPDQYFSFIRNICANFTNVYLIPGNHEFYSRNNPTRHTFEYLLTSLKNFVDTISNLTLLYDRLIYISDKVALYGATLWSYIPKNAYNKPITIYYGDSQTAIDKKWLNMMYKQSVDKLASTMENFDPDKKLIVISHYAPTRHHTIKVKDYKSVYYYSDLDLFLDRRLVHTWIFGHTHNNCDYITLNGTRVVSNQYAGDFDGEKYLQNTYYDKDKILTF</sequence>
<dbReference type="PANTHER" id="PTHR37844:SF2">
    <property type="entry name" value="SER_THR PROTEIN PHOSPHATASE SUPERFAMILY (AFU_ORTHOLOGUE AFUA_1G14840)"/>
    <property type="match status" value="1"/>
</dbReference>
<dbReference type="GO" id="GO:0016787">
    <property type="term" value="F:hydrolase activity"/>
    <property type="evidence" value="ECO:0007669"/>
    <property type="project" value="InterPro"/>
</dbReference>
<dbReference type="AlphaFoldDB" id="A0A6C0CXE4"/>
<evidence type="ECO:0000259" key="1">
    <source>
        <dbReference type="Pfam" id="PF00149"/>
    </source>
</evidence>
<proteinExistence type="predicted"/>